<protein>
    <submittedName>
        <fullName evidence="2">Uncharacterized protein</fullName>
    </submittedName>
</protein>
<gene>
    <name evidence="2" type="ORF">NE237_028475</name>
</gene>
<reference evidence="2" key="1">
    <citation type="journal article" date="2023" name="Plant J.">
        <title>The genome of the king protea, Protea cynaroides.</title>
        <authorList>
            <person name="Chang J."/>
            <person name="Duong T.A."/>
            <person name="Schoeman C."/>
            <person name="Ma X."/>
            <person name="Roodt D."/>
            <person name="Barker N."/>
            <person name="Li Z."/>
            <person name="Van de Peer Y."/>
            <person name="Mizrachi E."/>
        </authorList>
    </citation>
    <scope>NUCLEOTIDE SEQUENCE</scope>
    <source>
        <tissue evidence="2">Young leaves</tissue>
    </source>
</reference>
<feature type="region of interest" description="Disordered" evidence="1">
    <location>
        <begin position="348"/>
        <end position="379"/>
    </location>
</feature>
<dbReference type="EMBL" id="JAMYWD010000012">
    <property type="protein sequence ID" value="KAJ4951643.1"/>
    <property type="molecule type" value="Genomic_DNA"/>
</dbReference>
<evidence type="ECO:0000313" key="2">
    <source>
        <dbReference type="EMBL" id="KAJ4951643.1"/>
    </source>
</evidence>
<organism evidence="2 3">
    <name type="scientific">Protea cynaroides</name>
    <dbReference type="NCBI Taxonomy" id="273540"/>
    <lineage>
        <taxon>Eukaryota</taxon>
        <taxon>Viridiplantae</taxon>
        <taxon>Streptophyta</taxon>
        <taxon>Embryophyta</taxon>
        <taxon>Tracheophyta</taxon>
        <taxon>Spermatophyta</taxon>
        <taxon>Magnoliopsida</taxon>
        <taxon>Proteales</taxon>
        <taxon>Proteaceae</taxon>
        <taxon>Protea</taxon>
    </lineage>
</organism>
<feature type="compositionally biased region" description="Basic and acidic residues" evidence="1">
    <location>
        <begin position="361"/>
        <end position="379"/>
    </location>
</feature>
<proteinExistence type="predicted"/>
<name>A0A9Q0GPZ1_9MAGN</name>
<dbReference type="Proteomes" id="UP001141806">
    <property type="component" value="Unassembled WGS sequence"/>
</dbReference>
<keyword evidence="3" id="KW-1185">Reference proteome</keyword>
<comment type="caution">
    <text evidence="2">The sequence shown here is derived from an EMBL/GenBank/DDBJ whole genome shotgun (WGS) entry which is preliminary data.</text>
</comment>
<evidence type="ECO:0000256" key="1">
    <source>
        <dbReference type="SAM" id="MobiDB-lite"/>
    </source>
</evidence>
<feature type="compositionally biased region" description="Polar residues" evidence="1">
    <location>
        <begin position="348"/>
        <end position="360"/>
    </location>
</feature>
<evidence type="ECO:0000313" key="3">
    <source>
        <dbReference type="Proteomes" id="UP001141806"/>
    </source>
</evidence>
<dbReference type="AlphaFoldDB" id="A0A9Q0GPZ1"/>
<sequence length="379" mass="42112">MGNIHTVRREVYVSYSFSNLLTPDSVMLPFSKYLTSLSVSHILTSKGFSIENPNDSSHPLLVNSEEIFRHLSSKGLVGQYFFPTDIIAFEVNGASTIKEANHKRELTCEPRNQFKGRFTIPMGALKIDENRETKLNFRDSTVVIAGMAEDHIVWTSPKFFNAYSLIPKDYLDDVSDIVLLRVFDRLGSKEEIKSVLPGVFIITWTTINNFWTSRVVRFQPGSHGSFEIHPECNYSKLNQEVNGEEGKIGLQNVHDGSLKLIFPVAVILSTTVKPGGGVTLIRWRTNDDDMKSKDRKKTINQASLLGKAKSGSSLLNQTINIIMSSAVKNFHLFGNQSILANLHSSGPGATTSVGSISNIKQEGEKDIEKADEDIKTKAS</sequence>
<accession>A0A9Q0GPZ1</accession>